<dbReference type="OrthoDB" id="411524at2759"/>
<organism evidence="2 3">
    <name type="scientific">Vanilla planifolia</name>
    <name type="common">Vanilla</name>
    <dbReference type="NCBI Taxonomy" id="51239"/>
    <lineage>
        <taxon>Eukaryota</taxon>
        <taxon>Viridiplantae</taxon>
        <taxon>Streptophyta</taxon>
        <taxon>Embryophyta</taxon>
        <taxon>Tracheophyta</taxon>
        <taxon>Spermatophyta</taxon>
        <taxon>Magnoliopsida</taxon>
        <taxon>Liliopsida</taxon>
        <taxon>Asparagales</taxon>
        <taxon>Orchidaceae</taxon>
        <taxon>Vanilloideae</taxon>
        <taxon>Vanilleae</taxon>
        <taxon>Vanilla</taxon>
    </lineage>
</organism>
<keyword evidence="1" id="KW-0472">Membrane</keyword>
<gene>
    <name evidence="2" type="ORF">HPP92_005013</name>
</gene>
<dbReference type="AlphaFoldDB" id="A0A835RG10"/>
<accession>A0A835RG10</accession>
<proteinExistence type="predicted"/>
<sequence length="168" mass="17955">MPDSCAMVGSTCYGVCNTCAVGCTYHHPSLCVLLHILCAAAHATCLVCAAVLMLICPSTVSACCWALCFKLLHLDESMYAHAAQNNGFLEMNVCIDVLRVISLLAVRLIEDGRHVNAVGMCISLLAKMVECAPSLVIKSVLSSNIFGTANPKFSSGGLLFSVRFFRFS</sequence>
<protein>
    <submittedName>
        <fullName evidence="2">Uncharacterized protein</fullName>
    </submittedName>
</protein>
<reference evidence="2 3" key="1">
    <citation type="journal article" date="2020" name="Nat. Food">
        <title>A phased Vanilla planifolia genome enables genetic improvement of flavour and production.</title>
        <authorList>
            <person name="Hasing T."/>
            <person name="Tang H."/>
            <person name="Brym M."/>
            <person name="Khazi F."/>
            <person name="Huang T."/>
            <person name="Chambers A.H."/>
        </authorList>
    </citation>
    <scope>NUCLEOTIDE SEQUENCE [LARGE SCALE GENOMIC DNA]</scope>
    <source>
        <tissue evidence="2">Leaf</tissue>
    </source>
</reference>
<evidence type="ECO:0000313" key="2">
    <source>
        <dbReference type="EMBL" id="KAG0491615.1"/>
    </source>
</evidence>
<evidence type="ECO:0000313" key="3">
    <source>
        <dbReference type="Proteomes" id="UP000636800"/>
    </source>
</evidence>
<keyword evidence="1" id="KW-1133">Transmembrane helix</keyword>
<evidence type="ECO:0000256" key="1">
    <source>
        <dbReference type="SAM" id="Phobius"/>
    </source>
</evidence>
<feature type="transmembrane region" description="Helical" evidence="1">
    <location>
        <begin position="32"/>
        <end position="55"/>
    </location>
</feature>
<comment type="caution">
    <text evidence="2">The sequence shown here is derived from an EMBL/GenBank/DDBJ whole genome shotgun (WGS) entry which is preliminary data.</text>
</comment>
<keyword evidence="1" id="KW-0812">Transmembrane</keyword>
<dbReference type="EMBL" id="JADCNL010000002">
    <property type="protein sequence ID" value="KAG0491615.1"/>
    <property type="molecule type" value="Genomic_DNA"/>
</dbReference>
<dbReference type="Proteomes" id="UP000636800">
    <property type="component" value="Chromosome 2"/>
</dbReference>
<name>A0A835RG10_VANPL</name>
<keyword evidence="3" id="KW-1185">Reference proteome</keyword>